<dbReference type="PANTHER" id="PTHR36933">
    <property type="entry name" value="SLL0788 PROTEIN"/>
    <property type="match status" value="1"/>
</dbReference>
<proteinExistence type="predicted"/>
<dbReference type="Gene3D" id="1.20.1260.10">
    <property type="match status" value="1"/>
</dbReference>
<feature type="signal peptide" evidence="2">
    <location>
        <begin position="1"/>
        <end position="22"/>
    </location>
</feature>
<feature type="region of interest" description="Disordered" evidence="1">
    <location>
        <begin position="26"/>
        <end position="50"/>
    </location>
</feature>
<dbReference type="AlphaFoldDB" id="A0A7Y6Q2J0"/>
<keyword evidence="2" id="KW-0732">Signal</keyword>
<dbReference type="PANTHER" id="PTHR36933:SF1">
    <property type="entry name" value="SLL0788 PROTEIN"/>
    <property type="match status" value="1"/>
</dbReference>
<protein>
    <submittedName>
        <fullName evidence="4">DUF305 domain-containing protein</fullName>
    </submittedName>
</protein>
<keyword evidence="5" id="KW-1185">Reference proteome</keyword>
<dbReference type="InterPro" id="IPR012347">
    <property type="entry name" value="Ferritin-like"/>
</dbReference>
<organism evidence="4 5">
    <name type="scientific">Ensifer oleiphilus</name>
    <dbReference type="NCBI Taxonomy" id="2742698"/>
    <lineage>
        <taxon>Bacteria</taxon>
        <taxon>Pseudomonadati</taxon>
        <taxon>Pseudomonadota</taxon>
        <taxon>Alphaproteobacteria</taxon>
        <taxon>Hyphomicrobiales</taxon>
        <taxon>Rhizobiaceae</taxon>
        <taxon>Sinorhizobium/Ensifer group</taxon>
        <taxon>Ensifer</taxon>
    </lineage>
</organism>
<dbReference type="RefSeq" id="WP_176351622.1">
    <property type="nucleotide sequence ID" value="NZ_JABWDU010000001.1"/>
</dbReference>
<reference evidence="4 5" key="1">
    <citation type="submission" date="2020-06" db="EMBL/GenBank/DDBJ databases">
        <authorList>
            <person name="Grouzdev D.S."/>
        </authorList>
    </citation>
    <scope>NUCLEOTIDE SEQUENCE [LARGE SCALE GENOMIC DNA]</scope>
    <source>
        <strain evidence="4 5">HO-A22</strain>
    </source>
</reference>
<feature type="domain" description="DUF305" evidence="3">
    <location>
        <begin position="49"/>
        <end position="121"/>
    </location>
</feature>
<comment type="caution">
    <text evidence="4">The sequence shown here is derived from an EMBL/GenBank/DDBJ whole genome shotgun (WGS) entry which is preliminary data.</text>
</comment>
<accession>A0A7Y6Q2J0</accession>
<evidence type="ECO:0000256" key="1">
    <source>
        <dbReference type="SAM" id="MobiDB-lite"/>
    </source>
</evidence>
<dbReference type="EMBL" id="JABWDU010000001">
    <property type="protein sequence ID" value="NVD37909.1"/>
    <property type="molecule type" value="Genomic_DNA"/>
</dbReference>
<gene>
    <name evidence="4" type="ORF">HT585_03510</name>
</gene>
<evidence type="ECO:0000256" key="2">
    <source>
        <dbReference type="SAM" id="SignalP"/>
    </source>
</evidence>
<sequence length="126" mass="13522">MSLKTIIAALTLTVSLQAPIMAQDHSNMHHGSADAATPAGDTSPSSKAFAEANARMHKGMDIAFTGNADADFVRGMIAHHQGAIDMAKVELEYGKDEQLRKLAEDIIKAQEGEIKMMKEWLSNNGG</sequence>
<dbReference type="Proteomes" id="UP000520198">
    <property type="component" value="Unassembled WGS sequence"/>
</dbReference>
<feature type="chain" id="PRO_5031107724" evidence="2">
    <location>
        <begin position="23"/>
        <end position="126"/>
    </location>
</feature>
<dbReference type="Pfam" id="PF03713">
    <property type="entry name" value="DUF305"/>
    <property type="match status" value="1"/>
</dbReference>
<evidence type="ECO:0000259" key="3">
    <source>
        <dbReference type="Pfam" id="PF03713"/>
    </source>
</evidence>
<evidence type="ECO:0000313" key="4">
    <source>
        <dbReference type="EMBL" id="NVD37909.1"/>
    </source>
</evidence>
<dbReference type="InterPro" id="IPR005183">
    <property type="entry name" value="DUF305_CopM-like"/>
</dbReference>
<name>A0A7Y6Q2J0_9HYPH</name>
<evidence type="ECO:0000313" key="5">
    <source>
        <dbReference type="Proteomes" id="UP000520198"/>
    </source>
</evidence>